<evidence type="ECO:0000313" key="1">
    <source>
        <dbReference type="EMBL" id="MFC6725873.1"/>
    </source>
</evidence>
<keyword evidence="2" id="KW-1185">Reference proteome</keyword>
<dbReference type="InterPro" id="IPR036291">
    <property type="entry name" value="NAD(P)-bd_dom_sf"/>
</dbReference>
<gene>
    <name evidence="1" type="ORF">ACFQE1_16170</name>
</gene>
<comment type="caution">
    <text evidence="1">The sequence shown here is derived from an EMBL/GenBank/DDBJ whole genome shotgun (WGS) entry which is preliminary data.</text>
</comment>
<protein>
    <submittedName>
        <fullName evidence="1">SDR family oxidoreductase</fullName>
    </submittedName>
</protein>
<dbReference type="InterPro" id="IPR002347">
    <property type="entry name" value="SDR_fam"/>
</dbReference>
<reference evidence="1 2" key="1">
    <citation type="journal article" date="2019" name="Int. J. Syst. Evol. Microbiol.">
        <title>The Global Catalogue of Microorganisms (GCM) 10K type strain sequencing project: providing services to taxonomists for standard genome sequencing and annotation.</title>
        <authorList>
            <consortium name="The Broad Institute Genomics Platform"/>
            <consortium name="The Broad Institute Genome Sequencing Center for Infectious Disease"/>
            <person name="Wu L."/>
            <person name="Ma J."/>
        </authorList>
    </citation>
    <scope>NUCLEOTIDE SEQUENCE [LARGE SCALE GENOMIC DNA]</scope>
    <source>
        <strain evidence="1 2">NBRC 111368</strain>
    </source>
</reference>
<accession>A0ABD5S2D1</accession>
<dbReference type="EMBL" id="JBHSWU010000754">
    <property type="protein sequence ID" value="MFC6725873.1"/>
    <property type="molecule type" value="Genomic_DNA"/>
</dbReference>
<dbReference type="Gene3D" id="3.40.50.720">
    <property type="entry name" value="NAD(P)-binding Rossmann-like Domain"/>
    <property type="match status" value="1"/>
</dbReference>
<dbReference type="Pfam" id="PF13561">
    <property type="entry name" value="adh_short_C2"/>
    <property type="match status" value="1"/>
</dbReference>
<dbReference type="AlphaFoldDB" id="A0ABD5S2D1"/>
<sequence>MAKPIPLGRAGTPADCAGAYLYLASDWASYVTGELLHVDGGWQVF</sequence>
<evidence type="ECO:0000313" key="2">
    <source>
        <dbReference type="Proteomes" id="UP001596328"/>
    </source>
</evidence>
<organism evidence="1 2">
    <name type="scientific">Halobium palmae</name>
    <dbReference type="NCBI Taxonomy" id="1776492"/>
    <lineage>
        <taxon>Archaea</taxon>
        <taxon>Methanobacteriati</taxon>
        <taxon>Methanobacteriota</taxon>
        <taxon>Stenosarchaea group</taxon>
        <taxon>Halobacteria</taxon>
        <taxon>Halobacteriales</taxon>
        <taxon>Haloferacaceae</taxon>
        <taxon>Halobium</taxon>
    </lineage>
</organism>
<dbReference type="Proteomes" id="UP001596328">
    <property type="component" value="Unassembled WGS sequence"/>
</dbReference>
<dbReference type="SUPFAM" id="SSF51735">
    <property type="entry name" value="NAD(P)-binding Rossmann-fold domains"/>
    <property type="match status" value="1"/>
</dbReference>
<proteinExistence type="predicted"/>
<name>A0ABD5S2D1_9EURY</name>